<dbReference type="InterPro" id="IPR020568">
    <property type="entry name" value="Ribosomal_Su5_D2-typ_SF"/>
</dbReference>
<dbReference type="InterPro" id="IPR004424">
    <property type="entry name" value="IspE"/>
</dbReference>
<feature type="domain" description="GHMP kinase C-terminal" evidence="9">
    <location>
        <begin position="233"/>
        <end position="291"/>
    </location>
</feature>
<keyword evidence="3 10" id="KW-0808">Transferase</keyword>
<comment type="similarity">
    <text evidence="1">Belongs to the GHMP kinase family. IspE subfamily.</text>
</comment>
<evidence type="ECO:0000259" key="8">
    <source>
        <dbReference type="Pfam" id="PF00288"/>
    </source>
</evidence>
<dbReference type="GO" id="GO:0050515">
    <property type="term" value="F:4-(cytidine 5'-diphospho)-2-C-methyl-D-erythritol kinase activity"/>
    <property type="evidence" value="ECO:0007669"/>
    <property type="project" value="UniProtKB-EC"/>
</dbReference>
<keyword evidence="4" id="KW-0547">Nucleotide-binding</keyword>
<name>A0A0W8E9F2_9ZZZZ</name>
<evidence type="ECO:0000256" key="2">
    <source>
        <dbReference type="ARBA" id="ARBA00012052"/>
    </source>
</evidence>
<evidence type="ECO:0000256" key="5">
    <source>
        <dbReference type="ARBA" id="ARBA00022777"/>
    </source>
</evidence>
<keyword evidence="5 10" id="KW-0418">Kinase</keyword>
<accession>A0A0W8E9F2</accession>
<protein>
    <recommendedName>
        <fullName evidence="2">4-(cytidine 5'-diphospho)-2-C-methyl-D-erythritol kinase</fullName>
        <ecNumber evidence="2">2.7.1.148</ecNumber>
    </recommendedName>
    <alternativeName>
        <fullName evidence="7">4-(cytidine-5'-diphospho)-2-C-methyl-D-erythritol kinase</fullName>
    </alternativeName>
</protein>
<evidence type="ECO:0000256" key="3">
    <source>
        <dbReference type="ARBA" id="ARBA00022679"/>
    </source>
</evidence>
<dbReference type="EMBL" id="LNQE01001824">
    <property type="protein sequence ID" value="KUG05193.1"/>
    <property type="molecule type" value="Genomic_DNA"/>
</dbReference>
<evidence type="ECO:0000256" key="6">
    <source>
        <dbReference type="ARBA" id="ARBA00022840"/>
    </source>
</evidence>
<dbReference type="InterPro" id="IPR014721">
    <property type="entry name" value="Ribsml_uS5_D2-typ_fold_subgr"/>
</dbReference>
<organism evidence="10">
    <name type="scientific">hydrocarbon metagenome</name>
    <dbReference type="NCBI Taxonomy" id="938273"/>
    <lineage>
        <taxon>unclassified sequences</taxon>
        <taxon>metagenomes</taxon>
        <taxon>ecological metagenomes</taxon>
    </lineage>
</organism>
<dbReference type="InterPro" id="IPR013750">
    <property type="entry name" value="GHMP_kinase_C_dom"/>
</dbReference>
<dbReference type="SUPFAM" id="SSF54211">
    <property type="entry name" value="Ribosomal protein S5 domain 2-like"/>
    <property type="match status" value="1"/>
</dbReference>
<dbReference type="EC" id="2.7.1.148" evidence="2"/>
<dbReference type="InterPro" id="IPR006204">
    <property type="entry name" value="GHMP_kinase_N_dom"/>
</dbReference>
<dbReference type="Pfam" id="PF00288">
    <property type="entry name" value="GHMP_kinases_N"/>
    <property type="match status" value="1"/>
</dbReference>
<dbReference type="HAMAP" id="MF_00061">
    <property type="entry name" value="IspE"/>
    <property type="match status" value="1"/>
</dbReference>
<dbReference type="GO" id="GO:0016114">
    <property type="term" value="P:terpenoid biosynthetic process"/>
    <property type="evidence" value="ECO:0007669"/>
    <property type="project" value="InterPro"/>
</dbReference>
<dbReference type="InterPro" id="IPR036554">
    <property type="entry name" value="GHMP_kinase_C_sf"/>
</dbReference>
<dbReference type="Pfam" id="PF08544">
    <property type="entry name" value="GHMP_kinases_C"/>
    <property type="match status" value="1"/>
</dbReference>
<dbReference type="GO" id="GO:0005524">
    <property type="term" value="F:ATP binding"/>
    <property type="evidence" value="ECO:0007669"/>
    <property type="project" value="UniProtKB-KW"/>
</dbReference>
<proteinExistence type="inferred from homology"/>
<dbReference type="AlphaFoldDB" id="A0A0W8E9F2"/>
<keyword evidence="6" id="KW-0067">ATP-binding</keyword>
<evidence type="ECO:0000256" key="7">
    <source>
        <dbReference type="ARBA" id="ARBA00032554"/>
    </source>
</evidence>
<dbReference type="NCBIfam" id="TIGR00154">
    <property type="entry name" value="ispE"/>
    <property type="match status" value="1"/>
</dbReference>
<dbReference type="PANTHER" id="PTHR43527:SF2">
    <property type="entry name" value="4-DIPHOSPHOCYTIDYL-2-C-METHYL-D-ERYTHRITOL KINASE, CHLOROPLASTIC"/>
    <property type="match status" value="1"/>
</dbReference>
<gene>
    <name evidence="10" type="ORF">ASZ90_017379</name>
</gene>
<dbReference type="Gene3D" id="3.30.230.10">
    <property type="match status" value="1"/>
</dbReference>
<comment type="caution">
    <text evidence="10">The sequence shown here is derived from an EMBL/GenBank/DDBJ whole genome shotgun (WGS) entry which is preliminary data.</text>
</comment>
<evidence type="ECO:0000313" key="10">
    <source>
        <dbReference type="EMBL" id="KUG05193.1"/>
    </source>
</evidence>
<evidence type="ECO:0000259" key="9">
    <source>
        <dbReference type="Pfam" id="PF08544"/>
    </source>
</evidence>
<sequence>MNRNIIIEAPAKINLTLDVKGKRSDGYHELETVMHQIDLVDRIHIQPDTSISVKSNSPDLPNDSSNLAYKAAQLILQTYGSGEGAAIFIEKNIPIGAGLAGGSTDAAAVLRGINVLYNYNIPNANLIDISARIGSDVPFCLQGNPRIIMDENDLRKDEKVKGSTCVARGRGELLTSLNARFLPWILIVKPDFQLSTAEVYENFKMDQVYKVPDLDAFIKAWARYDIIEIAHCCENVLETISTVLCPEVLAIKKQLEKMRAIKATMSGSGPAVFGVFENHEDALKAQQIMRHSYCETYLVSSYGRGD</sequence>
<dbReference type="Gene3D" id="3.30.70.890">
    <property type="entry name" value="GHMP kinase, C-terminal domain"/>
    <property type="match status" value="1"/>
</dbReference>
<dbReference type="PIRSF" id="PIRSF010376">
    <property type="entry name" value="IspE"/>
    <property type="match status" value="1"/>
</dbReference>
<evidence type="ECO:0000256" key="4">
    <source>
        <dbReference type="ARBA" id="ARBA00022741"/>
    </source>
</evidence>
<feature type="domain" description="GHMP kinase N-terminal" evidence="8">
    <location>
        <begin position="66"/>
        <end position="143"/>
    </location>
</feature>
<evidence type="ECO:0000256" key="1">
    <source>
        <dbReference type="ARBA" id="ARBA00009684"/>
    </source>
</evidence>
<reference evidence="10" key="1">
    <citation type="journal article" date="2015" name="Proc. Natl. Acad. Sci. U.S.A.">
        <title>Networks of energetic and metabolic interactions define dynamics in microbial communities.</title>
        <authorList>
            <person name="Embree M."/>
            <person name="Liu J.K."/>
            <person name="Al-Bassam M.M."/>
            <person name="Zengler K."/>
        </authorList>
    </citation>
    <scope>NUCLEOTIDE SEQUENCE</scope>
</reference>
<dbReference type="PANTHER" id="PTHR43527">
    <property type="entry name" value="4-DIPHOSPHOCYTIDYL-2-C-METHYL-D-ERYTHRITOL KINASE, CHLOROPLASTIC"/>
    <property type="match status" value="1"/>
</dbReference>
<dbReference type="SUPFAM" id="SSF55060">
    <property type="entry name" value="GHMP Kinase, C-terminal domain"/>
    <property type="match status" value="1"/>
</dbReference>